<name>A0A380JPB7_9STRE</name>
<feature type="transmembrane region" description="Helical" evidence="5">
    <location>
        <begin position="101"/>
        <end position="123"/>
    </location>
</feature>
<organism evidence="7 8">
    <name type="scientific">Streptococcus equi subsp. equi</name>
    <dbReference type="NCBI Taxonomy" id="148942"/>
    <lineage>
        <taxon>Bacteria</taxon>
        <taxon>Bacillati</taxon>
        <taxon>Bacillota</taxon>
        <taxon>Bacilli</taxon>
        <taxon>Lactobacillales</taxon>
        <taxon>Streptococcaceae</taxon>
        <taxon>Streptococcus</taxon>
    </lineage>
</organism>
<dbReference type="PANTHER" id="PTHR43229:SF2">
    <property type="entry name" value="NODULATION PROTEIN J"/>
    <property type="match status" value="1"/>
</dbReference>
<protein>
    <submittedName>
        <fullName evidence="7">ABC transporter permease</fullName>
    </submittedName>
</protein>
<sequence>MKTFKALLKIEYLLMLRSLSVLFLSIGMPVFFFLFYSTFATESKNILKIMMFNMSAFSSISFALFVLPFSLQEDRRNNRLNSLRYSSVPLWQYYTAKIIKVIFYDLLSCLLVFSLGHFVRGITMSALDWVTTGLLLMFGALMFISLGLLLAYIQSSETLSILSNILYIGLAIMGGLWMPVSTFPEWLQVISKVTPTYHFANLFYHYLSHGIISLSSVVYLISFFLVCLLGVYLVAQLLEAK</sequence>
<dbReference type="RefSeq" id="WP_012515226.1">
    <property type="nucleotide sequence ID" value="NZ_UHFF01000002.1"/>
</dbReference>
<evidence type="ECO:0000256" key="4">
    <source>
        <dbReference type="ARBA" id="ARBA00023136"/>
    </source>
</evidence>
<keyword evidence="3 5" id="KW-1133">Transmembrane helix</keyword>
<feature type="transmembrane region" description="Helical" evidence="5">
    <location>
        <begin position="165"/>
        <end position="183"/>
    </location>
</feature>
<keyword evidence="4 5" id="KW-0472">Membrane</keyword>
<comment type="subcellular location">
    <subcellularLocation>
        <location evidence="1">Membrane</location>
        <topology evidence="1">Multi-pass membrane protein</topology>
    </subcellularLocation>
</comment>
<evidence type="ECO:0000313" key="7">
    <source>
        <dbReference type="EMBL" id="SUN45529.1"/>
    </source>
</evidence>
<feature type="transmembrane region" description="Helical" evidence="5">
    <location>
        <begin position="49"/>
        <end position="71"/>
    </location>
</feature>
<feature type="transmembrane region" description="Helical" evidence="5">
    <location>
        <begin position="129"/>
        <end position="153"/>
    </location>
</feature>
<dbReference type="Proteomes" id="UP000254461">
    <property type="component" value="Unassembled WGS sequence"/>
</dbReference>
<dbReference type="Pfam" id="PF01061">
    <property type="entry name" value="ABC2_membrane"/>
    <property type="match status" value="1"/>
</dbReference>
<feature type="transmembrane region" description="Helical" evidence="5">
    <location>
        <begin position="203"/>
        <end position="235"/>
    </location>
</feature>
<proteinExistence type="predicted"/>
<evidence type="ECO:0000259" key="6">
    <source>
        <dbReference type="Pfam" id="PF01061"/>
    </source>
</evidence>
<evidence type="ECO:0000256" key="5">
    <source>
        <dbReference type="SAM" id="Phobius"/>
    </source>
</evidence>
<dbReference type="AlphaFoldDB" id="A0A380JPB7"/>
<dbReference type="GO" id="GO:0016020">
    <property type="term" value="C:membrane"/>
    <property type="evidence" value="ECO:0007669"/>
    <property type="project" value="UniProtKB-SubCell"/>
</dbReference>
<dbReference type="EMBL" id="UHFF01000002">
    <property type="protein sequence ID" value="SUN45529.1"/>
    <property type="molecule type" value="Genomic_DNA"/>
</dbReference>
<reference evidence="7 8" key="1">
    <citation type="submission" date="2018-06" db="EMBL/GenBank/DDBJ databases">
        <authorList>
            <consortium name="Pathogen Informatics"/>
            <person name="Doyle S."/>
        </authorList>
    </citation>
    <scope>NUCLEOTIDE SEQUENCE [LARGE SCALE GENOMIC DNA]</scope>
    <source>
        <strain evidence="7 8">NCTC12092</strain>
    </source>
</reference>
<feature type="transmembrane region" description="Helical" evidence="5">
    <location>
        <begin position="12"/>
        <end position="37"/>
    </location>
</feature>
<evidence type="ECO:0000256" key="2">
    <source>
        <dbReference type="ARBA" id="ARBA00022692"/>
    </source>
</evidence>
<evidence type="ECO:0000256" key="3">
    <source>
        <dbReference type="ARBA" id="ARBA00022989"/>
    </source>
</evidence>
<keyword evidence="2 5" id="KW-0812">Transmembrane</keyword>
<dbReference type="InterPro" id="IPR013525">
    <property type="entry name" value="ABC2_TM"/>
</dbReference>
<feature type="domain" description="ABC-2 type transporter transmembrane" evidence="6">
    <location>
        <begin position="4"/>
        <end position="204"/>
    </location>
</feature>
<gene>
    <name evidence="7" type="ORF">NCTC12092_00534</name>
</gene>
<dbReference type="GO" id="GO:0140359">
    <property type="term" value="F:ABC-type transporter activity"/>
    <property type="evidence" value="ECO:0007669"/>
    <property type="project" value="InterPro"/>
</dbReference>
<evidence type="ECO:0000313" key="8">
    <source>
        <dbReference type="Proteomes" id="UP000254461"/>
    </source>
</evidence>
<accession>A0A380JPB7</accession>
<dbReference type="PANTHER" id="PTHR43229">
    <property type="entry name" value="NODULATION PROTEIN J"/>
    <property type="match status" value="1"/>
</dbReference>
<dbReference type="InterPro" id="IPR051784">
    <property type="entry name" value="Nod_factor_ABC_transporter"/>
</dbReference>
<evidence type="ECO:0000256" key="1">
    <source>
        <dbReference type="ARBA" id="ARBA00004141"/>
    </source>
</evidence>